<feature type="non-terminal residue" evidence="2">
    <location>
        <position position="73"/>
    </location>
</feature>
<gene>
    <name evidence="2" type="ORF">TSPGSL018_5174</name>
</gene>
<reference evidence="2" key="1">
    <citation type="submission" date="2014-05" db="EMBL/GenBank/DDBJ databases">
        <title>The transcriptome of the halophilic microalga Tetraselmis sp. GSL018 isolated from the Great Salt Lake, Utah.</title>
        <authorList>
            <person name="Jinkerson R.E."/>
            <person name="D'Adamo S."/>
            <person name="Posewitz M.C."/>
        </authorList>
    </citation>
    <scope>NUCLEOTIDE SEQUENCE</scope>
    <source>
        <strain evidence="2">GSL018</strain>
    </source>
</reference>
<protein>
    <submittedName>
        <fullName evidence="2">Uncharacterized protein</fullName>
    </submittedName>
</protein>
<sequence>QVSMPNAIRSWWRVRRQMTAEASPAALREARREEAFLFSFPSFLFILFFFLWGEEGGGLSPRRRTSAGVFGPR</sequence>
<evidence type="ECO:0000256" key="1">
    <source>
        <dbReference type="SAM" id="Phobius"/>
    </source>
</evidence>
<feature type="transmembrane region" description="Helical" evidence="1">
    <location>
        <begin position="35"/>
        <end position="53"/>
    </location>
</feature>
<feature type="non-terminal residue" evidence="2">
    <location>
        <position position="1"/>
    </location>
</feature>
<keyword evidence="1" id="KW-0812">Transmembrane</keyword>
<evidence type="ECO:0000313" key="2">
    <source>
        <dbReference type="EMBL" id="JAC82677.1"/>
    </source>
</evidence>
<dbReference type="AlphaFoldDB" id="A0A061SC22"/>
<name>A0A061SC22_9CHLO</name>
<keyword evidence="1" id="KW-0472">Membrane</keyword>
<proteinExistence type="predicted"/>
<accession>A0A061SC22</accession>
<dbReference type="EMBL" id="GBEZ01002371">
    <property type="protein sequence ID" value="JAC82677.1"/>
    <property type="molecule type" value="Transcribed_RNA"/>
</dbReference>
<keyword evidence="1" id="KW-1133">Transmembrane helix</keyword>
<organism evidence="2">
    <name type="scientific">Tetraselmis sp. GSL018</name>
    <dbReference type="NCBI Taxonomy" id="582737"/>
    <lineage>
        <taxon>Eukaryota</taxon>
        <taxon>Viridiplantae</taxon>
        <taxon>Chlorophyta</taxon>
        <taxon>core chlorophytes</taxon>
        <taxon>Chlorodendrophyceae</taxon>
        <taxon>Chlorodendrales</taxon>
        <taxon>Chlorodendraceae</taxon>
        <taxon>Tetraselmis</taxon>
    </lineage>
</organism>